<dbReference type="GO" id="GO:0006260">
    <property type="term" value="P:DNA replication"/>
    <property type="evidence" value="ECO:0007669"/>
    <property type="project" value="InterPro"/>
</dbReference>
<feature type="domain" description="SF4 helicase" evidence="2">
    <location>
        <begin position="145"/>
        <end position="419"/>
    </location>
</feature>
<dbReference type="InterPro" id="IPR007694">
    <property type="entry name" value="DNA_helicase_DnaB-like_C"/>
</dbReference>
<dbReference type="GO" id="GO:0005524">
    <property type="term" value="F:ATP binding"/>
    <property type="evidence" value="ECO:0007669"/>
    <property type="project" value="InterPro"/>
</dbReference>
<dbReference type="AlphaFoldDB" id="A0A8J6MBY2"/>
<gene>
    <name evidence="3" type="ORF">H8S62_03630</name>
</gene>
<reference evidence="3" key="1">
    <citation type="submission" date="2020-08" db="EMBL/GenBank/DDBJ databases">
        <title>Genome public.</title>
        <authorList>
            <person name="Liu C."/>
            <person name="Sun Q."/>
        </authorList>
    </citation>
    <scope>NUCLEOTIDE SEQUENCE</scope>
    <source>
        <strain evidence="3">NSJ-52</strain>
    </source>
</reference>
<proteinExistence type="predicted"/>
<evidence type="ECO:0000313" key="4">
    <source>
        <dbReference type="Proteomes" id="UP000607645"/>
    </source>
</evidence>
<dbReference type="InterPro" id="IPR027417">
    <property type="entry name" value="P-loop_NTPase"/>
</dbReference>
<accession>A0A8J6MBY2</accession>
<dbReference type="Gene3D" id="3.40.50.300">
    <property type="entry name" value="P-loop containing nucleotide triphosphate hydrolases"/>
    <property type="match status" value="1"/>
</dbReference>
<keyword evidence="4" id="KW-1185">Reference proteome</keyword>
<feature type="region of interest" description="Disordered" evidence="1">
    <location>
        <begin position="415"/>
        <end position="454"/>
    </location>
</feature>
<evidence type="ECO:0000313" key="3">
    <source>
        <dbReference type="EMBL" id="MBC5736100.1"/>
    </source>
</evidence>
<dbReference type="PROSITE" id="PS51199">
    <property type="entry name" value="SF4_HELICASE"/>
    <property type="match status" value="1"/>
</dbReference>
<evidence type="ECO:0000259" key="2">
    <source>
        <dbReference type="PROSITE" id="PS51199"/>
    </source>
</evidence>
<dbReference type="EMBL" id="JACOPQ010000002">
    <property type="protein sequence ID" value="MBC5736100.1"/>
    <property type="molecule type" value="Genomic_DNA"/>
</dbReference>
<dbReference type="RefSeq" id="WP_186918497.1">
    <property type="nucleotide sequence ID" value="NZ_JACOPQ010000002.1"/>
</dbReference>
<dbReference type="GO" id="GO:0043139">
    <property type="term" value="F:5'-3' DNA helicase activity"/>
    <property type="evidence" value="ECO:0007669"/>
    <property type="project" value="InterPro"/>
</dbReference>
<dbReference type="InterPro" id="IPR027032">
    <property type="entry name" value="Twinkle-like"/>
</dbReference>
<dbReference type="SUPFAM" id="SSF52540">
    <property type="entry name" value="P-loop containing nucleoside triphosphate hydrolases"/>
    <property type="match status" value="1"/>
</dbReference>
<dbReference type="Pfam" id="PF13481">
    <property type="entry name" value="AAA_25"/>
    <property type="match status" value="1"/>
</dbReference>
<comment type="caution">
    <text evidence="3">The sequence shown here is derived from an EMBL/GenBank/DDBJ whole genome shotgun (WGS) entry which is preliminary data.</text>
</comment>
<dbReference type="Proteomes" id="UP000607645">
    <property type="component" value="Unassembled WGS sequence"/>
</dbReference>
<evidence type="ECO:0000256" key="1">
    <source>
        <dbReference type="SAM" id="MobiDB-lite"/>
    </source>
</evidence>
<dbReference type="GO" id="GO:0003697">
    <property type="term" value="F:single-stranded DNA binding"/>
    <property type="evidence" value="ECO:0007669"/>
    <property type="project" value="InterPro"/>
</dbReference>
<organism evidence="3 4">
    <name type="scientific">Lawsonibacter faecis</name>
    <dbReference type="NCBI Taxonomy" id="2763052"/>
    <lineage>
        <taxon>Bacteria</taxon>
        <taxon>Bacillati</taxon>
        <taxon>Bacillota</taxon>
        <taxon>Clostridia</taxon>
        <taxon>Eubacteriales</taxon>
        <taxon>Oscillospiraceae</taxon>
        <taxon>Lawsonibacter</taxon>
    </lineage>
</organism>
<name>A0A8J6MBY2_9FIRM</name>
<sequence length="454" mass="50572">MSNSLPSASEWLAYEPFYLDPSLPTGFWLCSTPEDALAVKVNAGCLRTTATWEDLPRCEKFLASFPYVLIVCPDRKLRTKMAAEARERLPGLVLLVANDSGFRKCATLQELRDQYGLKSLDHLLLDTTELPGFGLLDLADVVPPDISKMPKVRTGIAKLDNIIGGYYLGELSIWTGKRGEGKSTFLDQMLLESIDQAVPVCAYSGELQAWKFKYWATLQAAGPKNITQSTDPQSGKVIPGVNPFVQRRIDEWWRGRFLLYDIGKSARHDIARILKAFDYARKRYGAKVFLVDNLMTARYKGVKDSDYYRAQSNFVGELASFAKGYDVHVHLVAHPRKTDKPLDNDAVSGIGDITNMADNVFSMERTDQGGNGGDSEYEGTKSGTVLTILKNRFFGETQRSIGLDFDKKSKRFYKSGGGTPHKAYGWEFDGEEQPSFLDDGAPVEDPFDDSKKGA</sequence>
<dbReference type="PANTHER" id="PTHR12873:SF0">
    <property type="entry name" value="TWINKLE MTDNA HELICASE"/>
    <property type="match status" value="1"/>
</dbReference>
<dbReference type="PANTHER" id="PTHR12873">
    <property type="entry name" value="T7-LIKE MITOCHONDRIAL DNA HELICASE"/>
    <property type="match status" value="1"/>
</dbReference>
<protein>
    <submittedName>
        <fullName evidence="3">AAA family ATPase</fullName>
    </submittedName>
</protein>